<dbReference type="GO" id="GO:0003886">
    <property type="term" value="F:DNA (cytosine-5-)-methyltransferase activity"/>
    <property type="evidence" value="ECO:0007669"/>
    <property type="project" value="TreeGrafter"/>
</dbReference>
<name>A0A427A048_ENSVE</name>
<evidence type="ECO:0000313" key="1">
    <source>
        <dbReference type="EMBL" id="RRT69649.1"/>
    </source>
</evidence>
<proteinExistence type="predicted"/>
<reference evidence="1 2" key="1">
    <citation type="journal article" date="2014" name="Agronomy (Basel)">
        <title>A Draft Genome Sequence for Ensete ventricosum, the Drought-Tolerant Tree Against Hunger.</title>
        <authorList>
            <person name="Harrison J."/>
            <person name="Moore K.A."/>
            <person name="Paszkiewicz K."/>
            <person name="Jones T."/>
            <person name="Grant M."/>
            <person name="Ambacheew D."/>
            <person name="Muzemil S."/>
            <person name="Studholme D.J."/>
        </authorList>
    </citation>
    <scope>NUCLEOTIDE SEQUENCE [LARGE SCALE GENOMIC DNA]</scope>
</reference>
<evidence type="ECO:0000313" key="2">
    <source>
        <dbReference type="Proteomes" id="UP000287651"/>
    </source>
</evidence>
<accession>A0A427A048</accession>
<dbReference type="InterPro" id="IPR050390">
    <property type="entry name" value="C5-Methyltransferase"/>
</dbReference>
<dbReference type="AlphaFoldDB" id="A0A427A048"/>
<gene>
    <name evidence="1" type="ORF">B296_00024455</name>
</gene>
<dbReference type="PANTHER" id="PTHR23068">
    <property type="entry name" value="DNA CYTOSINE-5- -METHYLTRANSFERASE 3-RELATED"/>
    <property type="match status" value="1"/>
</dbReference>
<organism evidence="1 2">
    <name type="scientific">Ensete ventricosum</name>
    <name type="common">Abyssinian banana</name>
    <name type="synonym">Musa ensete</name>
    <dbReference type="NCBI Taxonomy" id="4639"/>
    <lineage>
        <taxon>Eukaryota</taxon>
        <taxon>Viridiplantae</taxon>
        <taxon>Streptophyta</taxon>
        <taxon>Embryophyta</taxon>
        <taxon>Tracheophyta</taxon>
        <taxon>Spermatophyta</taxon>
        <taxon>Magnoliopsida</taxon>
        <taxon>Liliopsida</taxon>
        <taxon>Zingiberales</taxon>
        <taxon>Musaceae</taxon>
        <taxon>Ensete</taxon>
    </lineage>
</organism>
<dbReference type="Proteomes" id="UP000287651">
    <property type="component" value="Unassembled WGS sequence"/>
</dbReference>
<protein>
    <submittedName>
        <fullName evidence="1">Uncharacterized protein</fullName>
    </submittedName>
</protein>
<comment type="caution">
    <text evidence="1">The sequence shown here is derived from an EMBL/GenBank/DDBJ whole genome shotgun (WGS) entry which is preliminary data.</text>
</comment>
<dbReference type="EMBL" id="AMZH03004278">
    <property type="protein sequence ID" value="RRT69649.1"/>
    <property type="molecule type" value="Genomic_DNA"/>
</dbReference>
<dbReference type="PANTHER" id="PTHR23068:SF25">
    <property type="entry name" value="DNA (CYTOSINE-5)-METHYLTRANSFERASE DRM2"/>
    <property type="match status" value="1"/>
</dbReference>
<dbReference type="GO" id="GO:0005634">
    <property type="term" value="C:nucleus"/>
    <property type="evidence" value="ECO:0007669"/>
    <property type="project" value="TreeGrafter"/>
</dbReference>
<sequence>MLTNTASARLTYEIGIELQEFGDPPPLRTQQYVLGECRRCNLIWMGRHSVAPLELAKIEMLLGFPKDHTRGGGITRT</sequence>